<dbReference type="eggNOG" id="ENOG502RPVN">
    <property type="taxonomic scope" value="Eukaryota"/>
</dbReference>
<dbReference type="HOGENOM" id="CLU_1138734_0_0_1"/>
<feature type="domain" description="Chromo" evidence="2">
    <location>
        <begin position="168"/>
        <end position="231"/>
    </location>
</feature>
<dbReference type="PROSITE" id="PS50013">
    <property type="entry name" value="CHROMO_2"/>
    <property type="match status" value="1"/>
</dbReference>
<evidence type="ECO:0000259" key="2">
    <source>
        <dbReference type="PROSITE" id="PS50013"/>
    </source>
</evidence>
<evidence type="ECO:0000256" key="1">
    <source>
        <dbReference type="ARBA" id="ARBA00011353"/>
    </source>
</evidence>
<accession>C4JXF7</accession>
<dbReference type="OrthoDB" id="4179317at2759"/>
<dbReference type="VEuPathDB" id="FungiDB:UREG_06330"/>
<dbReference type="InterPro" id="IPR016197">
    <property type="entry name" value="Chromo-like_dom_sf"/>
</dbReference>
<dbReference type="GeneID" id="8442198"/>
<dbReference type="Gene3D" id="2.40.50.40">
    <property type="match status" value="1"/>
</dbReference>
<gene>
    <name evidence="3" type="ORF">UREG_06330</name>
</gene>
<protein>
    <recommendedName>
        <fullName evidence="2">Chromo domain-containing protein</fullName>
    </recommendedName>
</protein>
<dbReference type="Proteomes" id="UP000002058">
    <property type="component" value="Unassembled WGS sequence"/>
</dbReference>
<sequence length="244" mass="28754">MGRKCLSVRPGSWQKFKRFHFSFNVSERDKANLKNVKRFTRHLQNSNIIRLDISVTSYSSWINPLLDVQGSYDTIRLYLDAFRQVGRAREARALLRPDPSVKLKEIEDLTESASVKTEAIAIASGWRRYYEDWVENLKRGRLMETPFTRESSPLPIPMEQDEETEEEFQVYTILDSRIRRDCNNGTFYLEYKVDWSLDYPSWEPFGNVVPGCEELVEEFHARYPDKPNLATLTQLEEQMRQNVL</sequence>
<dbReference type="EMBL" id="CH476618">
    <property type="protein sequence ID" value="EEP81465.1"/>
    <property type="molecule type" value="Genomic_DNA"/>
</dbReference>
<dbReference type="GO" id="GO:0006338">
    <property type="term" value="P:chromatin remodeling"/>
    <property type="evidence" value="ECO:0007669"/>
    <property type="project" value="UniProtKB-ARBA"/>
</dbReference>
<comment type="subunit">
    <text evidence="1">Component of the NuA4 histone acetyltransferase complex.</text>
</comment>
<dbReference type="SUPFAM" id="SSF54160">
    <property type="entry name" value="Chromo domain-like"/>
    <property type="match status" value="1"/>
</dbReference>
<dbReference type="CDD" id="cd00024">
    <property type="entry name" value="CD_CSD"/>
    <property type="match status" value="1"/>
</dbReference>
<dbReference type="RefSeq" id="XP_002583363.1">
    <property type="nucleotide sequence ID" value="XM_002583317.1"/>
</dbReference>
<dbReference type="AlphaFoldDB" id="C4JXF7"/>
<dbReference type="InParanoid" id="C4JXF7"/>
<organism evidence="3 4">
    <name type="scientific">Uncinocarpus reesii (strain UAMH 1704)</name>
    <dbReference type="NCBI Taxonomy" id="336963"/>
    <lineage>
        <taxon>Eukaryota</taxon>
        <taxon>Fungi</taxon>
        <taxon>Dikarya</taxon>
        <taxon>Ascomycota</taxon>
        <taxon>Pezizomycotina</taxon>
        <taxon>Eurotiomycetes</taxon>
        <taxon>Eurotiomycetidae</taxon>
        <taxon>Onygenales</taxon>
        <taxon>Onygenaceae</taxon>
        <taxon>Uncinocarpus</taxon>
    </lineage>
</organism>
<keyword evidence="4" id="KW-1185">Reference proteome</keyword>
<evidence type="ECO:0000313" key="3">
    <source>
        <dbReference type="EMBL" id="EEP81465.1"/>
    </source>
</evidence>
<evidence type="ECO:0000313" key="4">
    <source>
        <dbReference type="Proteomes" id="UP000002058"/>
    </source>
</evidence>
<dbReference type="KEGG" id="ure:UREG_06330"/>
<dbReference type="InterPro" id="IPR000953">
    <property type="entry name" value="Chromo/chromo_shadow_dom"/>
</dbReference>
<reference evidence="4" key="1">
    <citation type="journal article" date="2009" name="Genome Res.">
        <title>Comparative genomic analyses of the human fungal pathogens Coccidioides and their relatives.</title>
        <authorList>
            <person name="Sharpton T.J."/>
            <person name="Stajich J.E."/>
            <person name="Rounsley S.D."/>
            <person name="Gardner M.J."/>
            <person name="Wortman J.R."/>
            <person name="Jordar V.S."/>
            <person name="Maiti R."/>
            <person name="Kodira C.D."/>
            <person name="Neafsey D.E."/>
            <person name="Zeng Q."/>
            <person name="Hung C.-Y."/>
            <person name="McMahan C."/>
            <person name="Muszewska A."/>
            <person name="Grynberg M."/>
            <person name="Mandel M.A."/>
            <person name="Kellner E.M."/>
            <person name="Barker B.M."/>
            <person name="Galgiani J.N."/>
            <person name="Orbach M.J."/>
            <person name="Kirkland T.N."/>
            <person name="Cole G.T."/>
            <person name="Henn M.R."/>
            <person name="Birren B.W."/>
            <person name="Taylor J.W."/>
        </authorList>
    </citation>
    <scope>NUCLEOTIDE SEQUENCE [LARGE SCALE GENOMIC DNA]</scope>
    <source>
        <strain evidence="4">UAMH 1704</strain>
    </source>
</reference>
<proteinExistence type="predicted"/>
<name>C4JXF7_UNCRE</name>